<reference evidence="1" key="1">
    <citation type="submission" date="2020-05" db="EMBL/GenBank/DDBJ databases">
        <title>Large-scale comparative analyses of tick genomes elucidate their genetic diversity and vector capacities.</title>
        <authorList>
            <person name="Jia N."/>
            <person name="Wang J."/>
            <person name="Shi W."/>
            <person name="Du L."/>
            <person name="Sun Y."/>
            <person name="Zhan W."/>
            <person name="Jiang J."/>
            <person name="Wang Q."/>
            <person name="Zhang B."/>
            <person name="Ji P."/>
            <person name="Sakyi L.B."/>
            <person name="Cui X."/>
            <person name="Yuan T."/>
            <person name="Jiang B."/>
            <person name="Yang W."/>
            <person name="Lam T.T.-Y."/>
            <person name="Chang Q."/>
            <person name="Ding S."/>
            <person name="Wang X."/>
            <person name="Zhu J."/>
            <person name="Ruan X."/>
            <person name="Zhao L."/>
            <person name="Wei J."/>
            <person name="Que T."/>
            <person name="Du C."/>
            <person name="Cheng J."/>
            <person name="Dai P."/>
            <person name="Han X."/>
            <person name="Huang E."/>
            <person name="Gao Y."/>
            <person name="Liu J."/>
            <person name="Shao H."/>
            <person name="Ye R."/>
            <person name="Li L."/>
            <person name="Wei W."/>
            <person name="Wang X."/>
            <person name="Wang C."/>
            <person name="Yang T."/>
            <person name="Huo Q."/>
            <person name="Li W."/>
            <person name="Guo W."/>
            <person name="Chen H."/>
            <person name="Zhou L."/>
            <person name="Ni X."/>
            <person name="Tian J."/>
            <person name="Zhou Y."/>
            <person name="Sheng Y."/>
            <person name="Liu T."/>
            <person name="Pan Y."/>
            <person name="Xia L."/>
            <person name="Li J."/>
            <person name="Zhao F."/>
            <person name="Cao W."/>
        </authorList>
    </citation>
    <scope>NUCLEOTIDE SEQUENCE</scope>
    <source>
        <strain evidence="1">Hyas-2018</strain>
    </source>
</reference>
<protein>
    <submittedName>
        <fullName evidence="1">Uncharacterized protein</fullName>
    </submittedName>
</protein>
<gene>
    <name evidence="1" type="ORF">HPB50_025178</name>
</gene>
<evidence type="ECO:0000313" key="1">
    <source>
        <dbReference type="EMBL" id="KAH6948582.1"/>
    </source>
</evidence>
<name>A0ACB7TQG6_HYAAI</name>
<accession>A0ACB7TQG6</accession>
<evidence type="ECO:0000313" key="2">
    <source>
        <dbReference type="Proteomes" id="UP000821845"/>
    </source>
</evidence>
<proteinExistence type="predicted"/>
<dbReference type="Proteomes" id="UP000821845">
    <property type="component" value="Chromosome 1"/>
</dbReference>
<comment type="caution">
    <text evidence="1">The sequence shown here is derived from an EMBL/GenBank/DDBJ whole genome shotgun (WGS) entry which is preliminary data.</text>
</comment>
<organism evidence="1 2">
    <name type="scientific">Hyalomma asiaticum</name>
    <name type="common">Tick</name>
    <dbReference type="NCBI Taxonomy" id="266040"/>
    <lineage>
        <taxon>Eukaryota</taxon>
        <taxon>Metazoa</taxon>
        <taxon>Ecdysozoa</taxon>
        <taxon>Arthropoda</taxon>
        <taxon>Chelicerata</taxon>
        <taxon>Arachnida</taxon>
        <taxon>Acari</taxon>
        <taxon>Parasitiformes</taxon>
        <taxon>Ixodida</taxon>
        <taxon>Ixodoidea</taxon>
        <taxon>Ixodidae</taxon>
        <taxon>Hyalomminae</taxon>
        <taxon>Hyalomma</taxon>
    </lineage>
</organism>
<dbReference type="EMBL" id="CM023481">
    <property type="protein sequence ID" value="KAH6948582.1"/>
    <property type="molecule type" value="Genomic_DNA"/>
</dbReference>
<keyword evidence="2" id="KW-1185">Reference proteome</keyword>
<sequence>MHGNTQCRFYWPSRTLLCQETLPAKLAKREWVVDPSSVRDRPAATRKSLNSSTTSEARDSASDAKTDNSEAFIPAKHRHSRRKSTTSSSR</sequence>